<evidence type="ECO:0000259" key="1">
    <source>
        <dbReference type="SMART" id="SM00849"/>
    </source>
</evidence>
<protein>
    <recommendedName>
        <fullName evidence="1">Metallo-beta-lactamase domain-containing protein</fullName>
    </recommendedName>
</protein>
<name>A0A329TR90_9FIRM</name>
<comment type="caution">
    <text evidence="2">The sequence shown here is derived from an EMBL/GenBank/DDBJ whole genome shotgun (WGS) entry which is preliminary data.</text>
</comment>
<organism evidence="2 3">
    <name type="scientific">Faecalibacterium prausnitzii</name>
    <dbReference type="NCBI Taxonomy" id="853"/>
    <lineage>
        <taxon>Bacteria</taxon>
        <taxon>Bacillati</taxon>
        <taxon>Bacillota</taxon>
        <taxon>Clostridia</taxon>
        <taxon>Eubacteriales</taxon>
        <taxon>Oscillospiraceae</taxon>
        <taxon>Faecalibacterium</taxon>
    </lineage>
</organism>
<dbReference type="Gene3D" id="3.60.15.10">
    <property type="entry name" value="Ribonuclease Z/Hydroxyacylglutathione hydrolase-like"/>
    <property type="match status" value="1"/>
</dbReference>
<evidence type="ECO:0000313" key="2">
    <source>
        <dbReference type="EMBL" id="RAW51106.1"/>
    </source>
</evidence>
<accession>A0A329TR90</accession>
<feature type="domain" description="Metallo-beta-lactamase" evidence="1">
    <location>
        <begin position="13"/>
        <end position="185"/>
    </location>
</feature>
<proteinExistence type="predicted"/>
<dbReference type="PANTHER" id="PTHR11203">
    <property type="entry name" value="CLEAVAGE AND POLYADENYLATION SPECIFICITY FACTOR FAMILY MEMBER"/>
    <property type="match status" value="1"/>
</dbReference>
<sequence>MELFIAGGCGEHGRNCFYVEQNSAAFLVDCGLLAGAEDDLPRLNAEQIQKLRAVFLTHSHADHTGALPWLAQQGYQGPVYATLPTLTQLPFSLNHIQTLESLCPCKGSGSVPELPGLQVTWGRSGHCAGSVWLRFEWNGKSILFSGDYAEHSPLYPCDPLRSQTADLAVLDAAYGSTDADWNTCVKKLCVETVQCLKQTQLLFFPVPKYGRGPEILLLLKRFAPNLKFYGDAHFLRQLQQIQLGGPWLLPVPPHFADWVQPDAFLSREKSVVFLSGPQLAGKAGQRAREMVAHGAHGIMTGTPDAGSLSAEMLKNGQMLFLRYPVHLDAMQCRELAEKNQFGRVIPYHSPEIDCPCFFLL</sequence>
<dbReference type="InterPro" id="IPR050698">
    <property type="entry name" value="MBL"/>
</dbReference>
<dbReference type="RefSeq" id="WP_112115026.1">
    <property type="nucleotide sequence ID" value="NZ_CP186691.1"/>
</dbReference>
<reference evidence="2 3" key="1">
    <citation type="submission" date="2018-02" db="EMBL/GenBank/DDBJ databases">
        <title>Complete genome sequencing of Faecalibacterium prausnitzii strains isolated from the human gut.</title>
        <authorList>
            <person name="Fitzgerald B.C."/>
            <person name="Shkoporov A.N."/>
            <person name="Ross P.R."/>
            <person name="Hill C."/>
        </authorList>
    </citation>
    <scope>NUCLEOTIDE SEQUENCE [LARGE SCALE GENOMIC DNA]</scope>
    <source>
        <strain evidence="2 3">APC942/8-14-2</strain>
    </source>
</reference>
<dbReference type="Proteomes" id="UP000251634">
    <property type="component" value="Unassembled WGS sequence"/>
</dbReference>
<dbReference type="InterPro" id="IPR036866">
    <property type="entry name" value="RibonucZ/Hydroxyglut_hydro"/>
</dbReference>
<dbReference type="SUPFAM" id="SSF56281">
    <property type="entry name" value="Metallo-hydrolase/oxidoreductase"/>
    <property type="match status" value="1"/>
</dbReference>
<dbReference type="InterPro" id="IPR001279">
    <property type="entry name" value="Metallo-B-lactamas"/>
</dbReference>
<dbReference type="PANTHER" id="PTHR11203:SF37">
    <property type="entry name" value="INTEGRATOR COMPLEX SUBUNIT 11"/>
    <property type="match status" value="1"/>
</dbReference>
<gene>
    <name evidence="2" type="ORF">C4N25_03620</name>
</gene>
<dbReference type="Pfam" id="PF00753">
    <property type="entry name" value="Lactamase_B"/>
    <property type="match status" value="1"/>
</dbReference>
<evidence type="ECO:0000313" key="3">
    <source>
        <dbReference type="Proteomes" id="UP000251634"/>
    </source>
</evidence>
<dbReference type="SMART" id="SM00849">
    <property type="entry name" value="Lactamase_B"/>
    <property type="match status" value="1"/>
</dbReference>
<dbReference type="EMBL" id="PRKZ01000002">
    <property type="protein sequence ID" value="RAW51106.1"/>
    <property type="molecule type" value="Genomic_DNA"/>
</dbReference>
<dbReference type="AlphaFoldDB" id="A0A329TR90"/>
<dbReference type="GO" id="GO:0004521">
    <property type="term" value="F:RNA endonuclease activity"/>
    <property type="evidence" value="ECO:0007669"/>
    <property type="project" value="TreeGrafter"/>
</dbReference>